<keyword evidence="1" id="KW-0732">Signal</keyword>
<reference evidence="4 5" key="1">
    <citation type="submission" date="2018-12" db="EMBL/GenBank/DDBJ databases">
        <title>Hymenobacter gummosus sp. nov., isolated from a spring.</title>
        <authorList>
            <person name="Nie L."/>
        </authorList>
    </citation>
    <scope>NUCLEOTIDE SEQUENCE [LARGE SCALE GENOMIC DNA]</scope>
    <source>
        <strain evidence="4 5">KCTC 52166</strain>
    </source>
</reference>
<name>A0A3S0HAA5_9BACT</name>
<evidence type="ECO:0000313" key="5">
    <source>
        <dbReference type="Proteomes" id="UP000282184"/>
    </source>
</evidence>
<gene>
    <name evidence="4" type="ORF">EJV47_09105</name>
</gene>
<dbReference type="PANTHER" id="PTHR33589:SF3">
    <property type="entry name" value="ZYMOGEN GRANULE MEMBRANE PROTEIN 16-LIKE"/>
    <property type="match status" value="1"/>
</dbReference>
<accession>A0A3S0HAA5</accession>
<sequence length="379" mass="40985">MTSYMTSLVNGLINANNIKALNDLLQGYYDDINTFVQANPGTQKAQMLGDILEQLQTNQPLFLDQTHPEQDITYLIAFGSISVAMLAERAYNYELISGGVADENPELARAKLDQAIATLSQAAETAAKKAWEWRLSQITITLAGTNLATDYVLADAYTGYEQRFSEQADAEAAKRKIEEYVGPQYEQQLSGYVSPARLWHYFGTANTEPATPEQAGGPSFPGILFKTKPTQHTVTVTQGGYPTSTHYSEAFQDQLNGGQVTGVMLYSSAENKTGYVTGMQFQYSNQPSGLHGNKGKSEVVVTLDADETIVALYGGSGAYLDQVFFRTSKGRDFGIGGAGGDNFSAAAPQGVGAALSSLQGYAGQQIDGFTMSWQYAVYK</sequence>
<dbReference type="EMBL" id="RXOF01000004">
    <property type="protein sequence ID" value="RTQ50770.1"/>
    <property type="molecule type" value="Genomic_DNA"/>
</dbReference>
<dbReference type="SUPFAM" id="SSF51101">
    <property type="entry name" value="Mannose-binding lectins"/>
    <property type="match status" value="1"/>
</dbReference>
<evidence type="ECO:0000313" key="4">
    <source>
        <dbReference type="EMBL" id="RTQ50770.1"/>
    </source>
</evidence>
<dbReference type="PANTHER" id="PTHR33589">
    <property type="entry name" value="OS11G0524900 PROTEIN"/>
    <property type="match status" value="1"/>
</dbReference>
<keyword evidence="5" id="KW-1185">Reference proteome</keyword>
<dbReference type="Gene3D" id="2.100.10.30">
    <property type="entry name" value="Jacalin-like lectin domain"/>
    <property type="match status" value="1"/>
</dbReference>
<comment type="caution">
    <text evidence="4">The sequence shown here is derived from an EMBL/GenBank/DDBJ whole genome shotgun (WGS) entry which is preliminary data.</text>
</comment>
<dbReference type="PROSITE" id="PS51752">
    <property type="entry name" value="JACALIN_LECTIN"/>
    <property type="match status" value="1"/>
</dbReference>
<proteinExistence type="predicted"/>
<dbReference type="InterPro" id="IPR001229">
    <property type="entry name" value="Jacalin-like_lectin_dom"/>
</dbReference>
<feature type="domain" description="Jacalin-type lectin" evidence="3">
    <location>
        <begin position="235"/>
        <end position="375"/>
    </location>
</feature>
<evidence type="ECO:0000256" key="1">
    <source>
        <dbReference type="ARBA" id="ARBA00022729"/>
    </source>
</evidence>
<dbReference type="InterPro" id="IPR036404">
    <property type="entry name" value="Jacalin-like_lectin_dom_sf"/>
</dbReference>
<organism evidence="4 5">
    <name type="scientific">Hymenobacter gummosus</name>
    <dbReference type="NCBI Taxonomy" id="1776032"/>
    <lineage>
        <taxon>Bacteria</taxon>
        <taxon>Pseudomonadati</taxon>
        <taxon>Bacteroidota</taxon>
        <taxon>Cytophagia</taxon>
        <taxon>Cytophagales</taxon>
        <taxon>Hymenobacteraceae</taxon>
        <taxon>Hymenobacter</taxon>
    </lineage>
</organism>
<dbReference type="GO" id="GO:0030246">
    <property type="term" value="F:carbohydrate binding"/>
    <property type="evidence" value="ECO:0007669"/>
    <property type="project" value="UniProtKB-KW"/>
</dbReference>
<evidence type="ECO:0000256" key="2">
    <source>
        <dbReference type="ARBA" id="ARBA00022734"/>
    </source>
</evidence>
<dbReference type="Proteomes" id="UP000282184">
    <property type="component" value="Unassembled WGS sequence"/>
</dbReference>
<dbReference type="Pfam" id="PF01419">
    <property type="entry name" value="Jacalin"/>
    <property type="match status" value="1"/>
</dbReference>
<dbReference type="InterPro" id="IPR052321">
    <property type="entry name" value="PolyBind_ProtTraffic"/>
</dbReference>
<evidence type="ECO:0000259" key="3">
    <source>
        <dbReference type="PROSITE" id="PS51752"/>
    </source>
</evidence>
<dbReference type="AlphaFoldDB" id="A0A3S0HAA5"/>
<protein>
    <recommendedName>
        <fullName evidence="3">Jacalin-type lectin domain-containing protein</fullName>
    </recommendedName>
</protein>
<keyword evidence="2" id="KW-0430">Lectin</keyword>
<dbReference type="SMART" id="SM00915">
    <property type="entry name" value="Jacalin"/>
    <property type="match status" value="1"/>
</dbReference>